<proteinExistence type="predicted"/>
<reference evidence="1 2" key="1">
    <citation type="submission" date="2017-10" db="EMBL/GenBank/DDBJ databases">
        <title>Analysis of the genome sequences of Rhizobium populations associated to common bean (phaseolus vulgaris).</title>
        <authorList>
            <person name="Bustos P."/>
            <person name="Santamaria R.I."/>
            <person name="Miranda-Sanchez F."/>
            <person name="Perez-Carrascal O."/>
            <person name="Juarez S."/>
            <person name="Lozano L."/>
            <person name="Martinez-Flores I."/>
            <person name="Vinuesa P."/>
            <person name="Martinez-Romero E."/>
            <person name="Cevallos M.A."/>
            <person name="Romero D."/>
            <person name="Davila G."/>
            <person name="Gonzalez V."/>
        </authorList>
    </citation>
    <scope>NUCLEOTIDE SEQUENCE [LARGE SCALE GENOMIC DNA]</scope>
    <source>
        <strain evidence="1 2">NXT3</strain>
        <plasmid evidence="2">Plasmid psfrenxt3a</plasmid>
    </source>
</reference>
<dbReference type="AlphaFoldDB" id="A0A2L0HCQ3"/>
<accession>A0A2L0HCQ3</accession>
<sequence>MLHQASMPSGRLQAASVGDQLRSMPSARRRIEFAIVAGARATGSFHAGSAPVIGFARMRANLRKNFHL</sequence>
<dbReference type="EMBL" id="CP024308">
    <property type="protein sequence ID" value="AUX78549.1"/>
    <property type="molecule type" value="Genomic_DNA"/>
</dbReference>
<evidence type="ECO:0000313" key="1">
    <source>
        <dbReference type="EMBL" id="AUX78549.1"/>
    </source>
</evidence>
<gene>
    <name evidence="1" type="ORF">NXT3_PA00260</name>
</gene>
<dbReference type="Proteomes" id="UP000239340">
    <property type="component" value="Plasmid pSfreNXT3a"/>
</dbReference>
<protein>
    <submittedName>
        <fullName evidence="1">Uncharacterized protein</fullName>
    </submittedName>
</protein>
<name>A0A2L0HCQ3_RHIFR</name>
<organism evidence="1 2">
    <name type="scientific">Rhizobium fredii</name>
    <name type="common">Sinorhizobium fredii</name>
    <dbReference type="NCBI Taxonomy" id="380"/>
    <lineage>
        <taxon>Bacteria</taxon>
        <taxon>Pseudomonadati</taxon>
        <taxon>Pseudomonadota</taxon>
        <taxon>Alphaproteobacteria</taxon>
        <taxon>Hyphomicrobiales</taxon>
        <taxon>Rhizobiaceae</taxon>
        <taxon>Sinorhizobium/Ensifer group</taxon>
        <taxon>Sinorhizobium</taxon>
    </lineage>
</organism>
<geneLocation type="plasmid" evidence="2">
    <name>psfrenxt3a</name>
</geneLocation>
<keyword evidence="1" id="KW-0614">Plasmid</keyword>
<evidence type="ECO:0000313" key="2">
    <source>
        <dbReference type="Proteomes" id="UP000239340"/>
    </source>
</evidence>